<dbReference type="EMBL" id="JAQFWP010000013">
    <property type="protein sequence ID" value="MDA2804770.1"/>
    <property type="molecule type" value="Genomic_DNA"/>
</dbReference>
<proteinExistence type="predicted"/>
<reference evidence="1" key="1">
    <citation type="submission" date="2023-01" db="EMBL/GenBank/DDBJ databases">
        <title>Draft genome sequence of Nocardiopsis sp. LSu2-4 isolated from halophytes.</title>
        <authorList>
            <person name="Duangmal K."/>
            <person name="Chantavorakit T."/>
        </authorList>
    </citation>
    <scope>NUCLEOTIDE SEQUENCE</scope>
    <source>
        <strain evidence="1">LSu2-4</strain>
    </source>
</reference>
<dbReference type="RefSeq" id="WP_270677350.1">
    <property type="nucleotide sequence ID" value="NZ_JAQFWP010000013.1"/>
</dbReference>
<gene>
    <name evidence="1" type="ORF">O4U47_09625</name>
</gene>
<accession>A0ABT4TK39</accession>
<organism evidence="1 2">
    <name type="scientific">Nocardiopsis suaedae</name>
    <dbReference type="NCBI Taxonomy" id="3018444"/>
    <lineage>
        <taxon>Bacteria</taxon>
        <taxon>Bacillati</taxon>
        <taxon>Actinomycetota</taxon>
        <taxon>Actinomycetes</taxon>
        <taxon>Streptosporangiales</taxon>
        <taxon>Nocardiopsidaceae</taxon>
        <taxon>Nocardiopsis</taxon>
    </lineage>
</organism>
<dbReference type="Proteomes" id="UP001165685">
    <property type="component" value="Unassembled WGS sequence"/>
</dbReference>
<comment type="caution">
    <text evidence="1">The sequence shown here is derived from an EMBL/GenBank/DDBJ whole genome shotgun (WGS) entry which is preliminary data.</text>
</comment>
<protein>
    <submittedName>
        <fullName evidence="1">Uncharacterized protein</fullName>
    </submittedName>
</protein>
<keyword evidence="2" id="KW-1185">Reference proteome</keyword>
<evidence type="ECO:0000313" key="1">
    <source>
        <dbReference type="EMBL" id="MDA2804770.1"/>
    </source>
</evidence>
<name>A0ABT4TK39_9ACTN</name>
<sequence length="41" mass="4269">MFPEPAARGVAEYAYTASHLAERPEQTLVAYADGSAPSDGA</sequence>
<evidence type="ECO:0000313" key="2">
    <source>
        <dbReference type="Proteomes" id="UP001165685"/>
    </source>
</evidence>